<feature type="region of interest" description="Disordered" evidence="3">
    <location>
        <begin position="248"/>
        <end position="268"/>
    </location>
</feature>
<comment type="caution">
    <text evidence="5">The sequence shown here is derived from an EMBL/GenBank/DDBJ whole genome shotgun (WGS) entry which is preliminary data.</text>
</comment>
<evidence type="ECO:0000256" key="1">
    <source>
        <dbReference type="ARBA" id="ARBA00006295"/>
    </source>
</evidence>
<keyword evidence="6" id="KW-1185">Reference proteome</keyword>
<evidence type="ECO:0000259" key="4">
    <source>
        <dbReference type="SMART" id="SM00470"/>
    </source>
</evidence>
<dbReference type="Pfam" id="PF17762">
    <property type="entry name" value="HTH_ParB"/>
    <property type="match status" value="1"/>
</dbReference>
<proteinExistence type="inferred from homology"/>
<dbReference type="NCBIfam" id="TIGR00180">
    <property type="entry name" value="parB_part"/>
    <property type="match status" value="1"/>
</dbReference>
<reference evidence="5 6" key="1">
    <citation type="submission" date="2022-07" db="EMBL/GenBank/DDBJ databases">
        <title>Methylomonas rivi sp. nov., Methylomonas rosea sp. nov., Methylomonas aureus sp. nov. and Methylomonas subterranea sp. nov., four novel methanotrophs isolated from a freshwater creek and the deep terrestrial subsurface.</title>
        <authorList>
            <person name="Abin C."/>
            <person name="Sankaranarayanan K."/>
            <person name="Garner C."/>
            <person name="Sindelar R."/>
            <person name="Kotary K."/>
            <person name="Garner R."/>
            <person name="Barclay S."/>
            <person name="Lawson P."/>
            <person name="Krumholz L."/>
        </authorList>
    </citation>
    <scope>NUCLEOTIDE SEQUENCE [LARGE SCALE GENOMIC DNA]</scope>
    <source>
        <strain evidence="5 6">WSC-7</strain>
    </source>
</reference>
<evidence type="ECO:0000313" key="6">
    <source>
        <dbReference type="Proteomes" id="UP001524570"/>
    </source>
</evidence>
<dbReference type="Proteomes" id="UP001524570">
    <property type="component" value="Unassembled WGS sequence"/>
</dbReference>
<keyword evidence="2" id="KW-0159">Chromosome partition</keyword>
<dbReference type="InterPro" id="IPR036086">
    <property type="entry name" value="ParB/Sulfiredoxin_sf"/>
</dbReference>
<organism evidence="5 6">
    <name type="scientific">Methylomonas rosea</name>
    <dbReference type="NCBI Taxonomy" id="2952227"/>
    <lineage>
        <taxon>Bacteria</taxon>
        <taxon>Pseudomonadati</taxon>
        <taxon>Pseudomonadota</taxon>
        <taxon>Gammaproteobacteria</taxon>
        <taxon>Methylococcales</taxon>
        <taxon>Methylococcaceae</taxon>
        <taxon>Methylomonas</taxon>
    </lineage>
</organism>
<dbReference type="InterPro" id="IPR050336">
    <property type="entry name" value="Chromosome_partition/occlusion"/>
</dbReference>
<dbReference type="InterPro" id="IPR041468">
    <property type="entry name" value="HTH_ParB/Spo0J"/>
</dbReference>
<dbReference type="Pfam" id="PF02195">
    <property type="entry name" value="ParB_N"/>
    <property type="match status" value="1"/>
</dbReference>
<accession>A0ABT1TWR2</accession>
<evidence type="ECO:0000313" key="5">
    <source>
        <dbReference type="EMBL" id="MCQ8118518.1"/>
    </source>
</evidence>
<evidence type="ECO:0000256" key="2">
    <source>
        <dbReference type="ARBA" id="ARBA00022829"/>
    </source>
</evidence>
<name>A0ABT1TWR2_9GAMM</name>
<evidence type="ECO:0000256" key="3">
    <source>
        <dbReference type="SAM" id="MobiDB-lite"/>
    </source>
</evidence>
<dbReference type="InterPro" id="IPR003115">
    <property type="entry name" value="ParB_N"/>
</dbReference>
<sequence length="370" mass="41294">MTKQNALFSGSGVDALFGVSGNPNEYEILAPLDDIEVEAQVREEFEDEDNELADLGRSLRKQQLQAIVIRPNRPGSEKPYLLVAGERRYRAARMEGLTHLRASVKDFTDEEAEDAQFIENIHRKNLTQIEEAKKIERDLKIKKMSQEAVLEKYEISRTRLSKMLGLLNLPEQAKRLVTEDLSADVESINALKIIEKIDPAKAKEAVDKIKSGGAKANVRDIVKAAKDEVKPPKKIEDKKPATQVDVFAGAKTTDSNKDDSNQSSENLPTGETVNLVLMVAYNAIFLHDKKPKSVLDAMSNDDREMIDVWLRAFYEMGVMSKDAGRDVLKHLRKDHFAADGIGAFALAAFMYGVARNTKFSLLDIFGSVKA</sequence>
<dbReference type="RefSeq" id="WP_256607525.1">
    <property type="nucleotide sequence ID" value="NZ_JANIBL010000042.1"/>
</dbReference>
<protein>
    <submittedName>
        <fullName evidence="5">ParB/RepB/Spo0J family partition protein</fullName>
    </submittedName>
</protein>
<feature type="domain" description="ParB-like N-terminal" evidence="4">
    <location>
        <begin position="28"/>
        <end position="121"/>
    </location>
</feature>
<dbReference type="Gene3D" id="3.90.1530.30">
    <property type="match status" value="1"/>
</dbReference>
<dbReference type="SUPFAM" id="SSF110849">
    <property type="entry name" value="ParB/Sulfiredoxin"/>
    <property type="match status" value="1"/>
</dbReference>
<dbReference type="SMART" id="SM00470">
    <property type="entry name" value="ParB"/>
    <property type="match status" value="1"/>
</dbReference>
<dbReference type="PANTHER" id="PTHR33375:SF1">
    <property type="entry name" value="CHROMOSOME-PARTITIONING PROTEIN PARB-RELATED"/>
    <property type="match status" value="1"/>
</dbReference>
<dbReference type="EMBL" id="JANIBL010000042">
    <property type="protein sequence ID" value="MCQ8118518.1"/>
    <property type="molecule type" value="Genomic_DNA"/>
</dbReference>
<dbReference type="PANTHER" id="PTHR33375">
    <property type="entry name" value="CHROMOSOME-PARTITIONING PROTEIN PARB-RELATED"/>
    <property type="match status" value="1"/>
</dbReference>
<dbReference type="SUPFAM" id="SSF109709">
    <property type="entry name" value="KorB DNA-binding domain-like"/>
    <property type="match status" value="1"/>
</dbReference>
<gene>
    <name evidence="5" type="ORF">NP589_13860</name>
</gene>
<comment type="similarity">
    <text evidence="1">Belongs to the ParB family.</text>
</comment>
<dbReference type="InterPro" id="IPR004437">
    <property type="entry name" value="ParB/RepB/Spo0J"/>
</dbReference>
<dbReference type="Gene3D" id="1.10.10.2830">
    <property type="match status" value="1"/>
</dbReference>